<comment type="caution">
    <text evidence="1">The sequence shown here is derived from an EMBL/GenBank/DDBJ whole genome shotgun (WGS) entry which is preliminary data.</text>
</comment>
<dbReference type="EMBL" id="DABHBG010000003">
    <property type="protein sequence ID" value="HAJ1189088.1"/>
    <property type="molecule type" value="Genomic_DNA"/>
</dbReference>
<reference evidence="1" key="1">
    <citation type="journal article" date="2018" name="Genome Biol.">
        <title>SKESA: strategic k-mer extension for scrupulous assemblies.</title>
        <authorList>
            <person name="Souvorov A."/>
            <person name="Agarwala R."/>
            <person name="Lipman D.J."/>
        </authorList>
    </citation>
    <scope>NUCLEOTIDE SEQUENCE</scope>
    <source>
        <strain evidence="1">EC00677</strain>
    </source>
</reference>
<accession>A0A7A7A4Q3</accession>
<evidence type="ECO:0000313" key="1">
    <source>
        <dbReference type="EMBL" id="HAJ1189088.1"/>
    </source>
</evidence>
<proteinExistence type="predicted"/>
<organism evidence="1">
    <name type="scientific">Escherichia coli</name>
    <dbReference type="NCBI Taxonomy" id="562"/>
    <lineage>
        <taxon>Bacteria</taxon>
        <taxon>Pseudomonadati</taxon>
        <taxon>Pseudomonadota</taxon>
        <taxon>Gammaproteobacteria</taxon>
        <taxon>Enterobacterales</taxon>
        <taxon>Enterobacteriaceae</taxon>
        <taxon>Escherichia</taxon>
    </lineage>
</organism>
<name>A0A7A7A4Q3_ECOLX</name>
<gene>
    <name evidence="1" type="ORF">HL629_04765</name>
</gene>
<protein>
    <submittedName>
        <fullName evidence="1">Transporter</fullName>
    </submittedName>
</protein>
<sequence length="98" mass="10695">MNDTIATAIEELLDLTIGLQTRISQTYADLTDYTLSQSLASLVRLSSHLEEFISLAAELELSEDDAKMCKQTISSSASTLKDASQEIQSLVDELQAIV</sequence>
<reference evidence="1" key="2">
    <citation type="submission" date="2019-09" db="EMBL/GenBank/DDBJ databases">
        <authorList>
            <consortium name="NCBI Pathogen Detection Project"/>
        </authorList>
    </citation>
    <scope>NUCLEOTIDE SEQUENCE</scope>
    <source>
        <strain evidence="1">EC00677</strain>
    </source>
</reference>
<dbReference type="AlphaFoldDB" id="A0A7A7A4Q3"/>